<evidence type="ECO:0000313" key="2">
    <source>
        <dbReference type="EMBL" id="ART30306.1"/>
    </source>
</evidence>
<gene>
    <name evidence="2" type="ORF">AEK19_MT0727</name>
</gene>
<keyword evidence="2" id="KW-0496">Mitochondrion</keyword>
<evidence type="ECO:0000256" key="1">
    <source>
        <dbReference type="SAM" id="Phobius"/>
    </source>
</evidence>
<reference evidence="2" key="1">
    <citation type="submission" date="2017-03" db="EMBL/GenBank/DDBJ databases">
        <title>The mitochondrial genome of the carnivorous plant Utricularia reniformis (Lentibulariaceae): structure, comparative analysis and evolutionary landmarks.</title>
        <authorList>
            <person name="Silva S.R."/>
            <person name="Alvarenga D.O."/>
            <person name="Michael T.P."/>
            <person name="Miranda V.F.O."/>
            <person name="Varani A.M."/>
        </authorList>
    </citation>
    <scope>NUCLEOTIDE SEQUENCE</scope>
</reference>
<name>A0A1Y0AYS0_9LAMI</name>
<proteinExistence type="predicted"/>
<organism evidence="2">
    <name type="scientific">Utricularia reniformis</name>
    <dbReference type="NCBI Taxonomy" id="192314"/>
    <lineage>
        <taxon>Eukaryota</taxon>
        <taxon>Viridiplantae</taxon>
        <taxon>Streptophyta</taxon>
        <taxon>Embryophyta</taxon>
        <taxon>Tracheophyta</taxon>
        <taxon>Spermatophyta</taxon>
        <taxon>Magnoliopsida</taxon>
        <taxon>eudicotyledons</taxon>
        <taxon>Gunneridae</taxon>
        <taxon>Pentapetalae</taxon>
        <taxon>asterids</taxon>
        <taxon>lamiids</taxon>
        <taxon>Lamiales</taxon>
        <taxon>Lentibulariaceae</taxon>
        <taxon>Utricularia</taxon>
    </lineage>
</organism>
<dbReference type="AlphaFoldDB" id="A0A1Y0AYS0"/>
<sequence>MPLSLLHSIHPSIHLCPAKPVHNKMLDQGFCNLTSHPIRFCITYVIVGILLSLLFLTGSFECYYFLPLTVTFS</sequence>
<feature type="transmembrane region" description="Helical" evidence="1">
    <location>
        <begin position="42"/>
        <end position="66"/>
    </location>
</feature>
<keyword evidence="1" id="KW-0812">Transmembrane</keyword>
<protein>
    <submittedName>
        <fullName evidence="2">Uncharacterized protein</fullName>
    </submittedName>
</protein>
<keyword evidence="1" id="KW-0472">Membrane</keyword>
<accession>A0A1Y0AYS0</accession>
<geneLocation type="mitochondrion" evidence="2"/>
<keyword evidence="1" id="KW-1133">Transmembrane helix</keyword>
<dbReference type="EMBL" id="KY774314">
    <property type="protein sequence ID" value="ART30306.1"/>
    <property type="molecule type" value="Genomic_DNA"/>
</dbReference>